<protein>
    <submittedName>
        <fullName evidence="9">Lipopolysaccharide 1,3-galactosyltransferase</fullName>
    </submittedName>
</protein>
<evidence type="ECO:0000256" key="6">
    <source>
        <dbReference type="ARBA" id="ARBA00022723"/>
    </source>
</evidence>
<keyword evidence="10" id="KW-1185">Reference proteome</keyword>
<evidence type="ECO:0000313" key="10">
    <source>
        <dbReference type="Proteomes" id="UP000036196"/>
    </source>
</evidence>
<evidence type="ECO:0000256" key="3">
    <source>
        <dbReference type="ARBA" id="ARBA00006351"/>
    </source>
</evidence>
<dbReference type="SUPFAM" id="SSF53448">
    <property type="entry name" value="Nucleotide-diphospho-sugar transferases"/>
    <property type="match status" value="1"/>
</dbReference>
<dbReference type="AlphaFoldDB" id="A0A0J5NUC5"/>
<keyword evidence="8" id="KW-0448">Lipopolysaccharide biosynthesis</keyword>
<reference evidence="9 10" key="1">
    <citation type="submission" date="2015-05" db="EMBL/GenBank/DDBJ databases">
        <title>Genome sequences of Pluralibacter gergoviae.</title>
        <authorList>
            <person name="Greninger A.L."/>
            <person name="Miller S."/>
        </authorList>
    </citation>
    <scope>NUCLEOTIDE SEQUENCE [LARGE SCALE GENOMIC DNA]</scope>
    <source>
        <strain evidence="9 10">JS81F13</strain>
    </source>
</reference>
<evidence type="ECO:0000256" key="1">
    <source>
        <dbReference type="ARBA" id="ARBA00001946"/>
    </source>
</evidence>
<evidence type="ECO:0000256" key="2">
    <source>
        <dbReference type="ARBA" id="ARBA00004713"/>
    </source>
</evidence>
<organism evidence="9 10">
    <name type="scientific">Pluralibacter gergoviae</name>
    <name type="common">Enterobacter gergoviae</name>
    <dbReference type="NCBI Taxonomy" id="61647"/>
    <lineage>
        <taxon>Bacteria</taxon>
        <taxon>Pseudomonadati</taxon>
        <taxon>Pseudomonadota</taxon>
        <taxon>Gammaproteobacteria</taxon>
        <taxon>Enterobacterales</taxon>
        <taxon>Enterobacteriaceae</taxon>
        <taxon>Pluralibacter</taxon>
    </lineage>
</organism>
<dbReference type="STRING" id="61647.LG71_03330"/>
<comment type="similarity">
    <text evidence="3">Belongs to the glycosyltransferase 8 family.</text>
</comment>
<dbReference type="Proteomes" id="UP000036196">
    <property type="component" value="Unassembled WGS sequence"/>
</dbReference>
<sequence length="337" mass="38283">MSYQYLPADEMIKSTRVYGGQPSSAETPLHVAWGIDQNFLFGCGVSITSILQHNPAMAFVFHVFIDAISDADARRFAELADRYQTTVEIHIVNCERLKAFPTTKNWSVAMYFRFVIGDYFIGRQEKILYLDADIVCKGDIRGLAEADLMDCVAGAVAERDAAWWAIRADSLDCPALAQGYFNSGVLLIDIRRWQSEHVSGKAMEMLSDSAITRRLSYMDQDILNMILLGKVRFLDGKYNTQFSLNYELKPRFVSPITTETVLIHYVGPTKPWHAWACYPSAQPFMAAKAASPWQAVPLMKPGNSNYARYCAKHNFKQRRPLAGVLNYLYYFYLKIVK</sequence>
<dbReference type="GO" id="GO:0008918">
    <property type="term" value="F:lipopolysaccharide 3-alpha-galactosyltransferase activity"/>
    <property type="evidence" value="ECO:0007669"/>
    <property type="project" value="InterPro"/>
</dbReference>
<evidence type="ECO:0000256" key="8">
    <source>
        <dbReference type="ARBA" id="ARBA00022985"/>
    </source>
</evidence>
<evidence type="ECO:0000256" key="7">
    <source>
        <dbReference type="ARBA" id="ARBA00022842"/>
    </source>
</evidence>
<keyword evidence="5 9" id="KW-0808">Transferase</keyword>
<dbReference type="GO" id="GO:0046872">
    <property type="term" value="F:metal ion binding"/>
    <property type="evidence" value="ECO:0007669"/>
    <property type="project" value="UniProtKB-KW"/>
</dbReference>
<dbReference type="eggNOG" id="COG1442">
    <property type="taxonomic scope" value="Bacteria"/>
</dbReference>
<dbReference type="Pfam" id="PF01501">
    <property type="entry name" value="Glyco_transf_8"/>
    <property type="match status" value="1"/>
</dbReference>
<dbReference type="InterPro" id="IPR013645">
    <property type="entry name" value="Glyco_transf_8N"/>
</dbReference>
<dbReference type="InterPro" id="IPR050748">
    <property type="entry name" value="Glycosyltrans_8_dom-fam"/>
</dbReference>
<comment type="cofactor">
    <cofactor evidence="1">
        <name>Mg(2+)</name>
        <dbReference type="ChEBI" id="CHEBI:18420"/>
    </cofactor>
</comment>
<keyword evidence="6" id="KW-0479">Metal-binding</keyword>
<dbReference type="EMBL" id="LDZF01000022">
    <property type="protein sequence ID" value="KMK11972.1"/>
    <property type="molecule type" value="Genomic_DNA"/>
</dbReference>
<gene>
    <name evidence="9" type="ORF">ABW06_18555</name>
</gene>
<dbReference type="InterPro" id="IPR029044">
    <property type="entry name" value="Nucleotide-diphossugar_trans"/>
</dbReference>
<evidence type="ECO:0000313" key="9">
    <source>
        <dbReference type="EMBL" id="KMK11972.1"/>
    </source>
</evidence>
<dbReference type="CDD" id="cd04194">
    <property type="entry name" value="GT8_A4GalT_like"/>
    <property type="match status" value="1"/>
</dbReference>
<dbReference type="NCBIfam" id="NF011718">
    <property type="entry name" value="PRK15171.1"/>
    <property type="match status" value="1"/>
</dbReference>
<dbReference type="Gene3D" id="3.90.550.10">
    <property type="entry name" value="Spore Coat Polysaccharide Biosynthesis Protein SpsA, Chain A"/>
    <property type="match status" value="1"/>
</dbReference>
<proteinExistence type="inferred from homology"/>
<dbReference type="PANTHER" id="PTHR13778:SF47">
    <property type="entry name" value="LIPOPOLYSACCHARIDE 1,3-GALACTOSYLTRANSFERASE"/>
    <property type="match status" value="1"/>
</dbReference>
<name>A0A0J5NUC5_PLUGE</name>
<dbReference type="PATRIC" id="fig|61647.15.peg.2245"/>
<keyword evidence="4 9" id="KW-0328">Glycosyltransferase</keyword>
<dbReference type="RefSeq" id="WP_048280050.1">
    <property type="nucleotide sequence ID" value="NZ_LDZF01000022.1"/>
</dbReference>
<evidence type="ECO:0000256" key="4">
    <source>
        <dbReference type="ARBA" id="ARBA00022676"/>
    </source>
</evidence>
<dbReference type="Pfam" id="PF08437">
    <property type="entry name" value="Glyco_transf_8C"/>
    <property type="match status" value="1"/>
</dbReference>
<dbReference type="InterPro" id="IPR002495">
    <property type="entry name" value="Glyco_trans_8"/>
</dbReference>
<keyword evidence="7" id="KW-0460">Magnesium</keyword>
<comment type="caution">
    <text evidence="9">The sequence shown here is derived from an EMBL/GenBank/DDBJ whole genome shotgun (WGS) entry which is preliminary data.</text>
</comment>
<dbReference type="PANTHER" id="PTHR13778">
    <property type="entry name" value="GLYCOSYLTRANSFERASE 8 DOMAIN-CONTAINING PROTEIN"/>
    <property type="match status" value="1"/>
</dbReference>
<evidence type="ECO:0000256" key="5">
    <source>
        <dbReference type="ARBA" id="ARBA00022679"/>
    </source>
</evidence>
<comment type="pathway">
    <text evidence="2">Bacterial outer membrane biogenesis; LPS core biosynthesis.</text>
</comment>
<accession>A0A0J5NUC5</accession>